<accession>A0A953IDB1</accession>
<evidence type="ECO:0000256" key="1">
    <source>
        <dbReference type="ARBA" id="ARBA00001946"/>
    </source>
</evidence>
<gene>
    <name evidence="9 10" type="primary">cas2</name>
    <name evidence="10" type="ORF">CWE10_13765</name>
</gene>
<dbReference type="EMBL" id="PIUK01000155">
    <property type="protein sequence ID" value="MBY6277254.1"/>
    <property type="molecule type" value="Genomic_DNA"/>
</dbReference>
<dbReference type="EC" id="3.1.-.-" evidence="9"/>
<dbReference type="NCBIfam" id="TIGR01573">
    <property type="entry name" value="cas2"/>
    <property type="match status" value="1"/>
</dbReference>
<dbReference type="RefSeq" id="WP_273380416.1">
    <property type="nucleotide sequence ID" value="NZ_PIUK01000155.1"/>
</dbReference>
<keyword evidence="7 9" id="KW-0460">Magnesium</keyword>
<dbReference type="GO" id="GO:0004521">
    <property type="term" value="F:RNA endonuclease activity"/>
    <property type="evidence" value="ECO:0007669"/>
    <property type="project" value="InterPro"/>
</dbReference>
<comment type="function">
    <text evidence="9">CRISPR (clustered regularly interspaced short palindromic repeat), is an adaptive immune system that provides protection against mobile genetic elements (viruses, transposable elements and conjugative plasmids). CRISPR clusters contain sequences complementary to antecedent mobile elements and target invading nucleic acids. CRISPR clusters are transcribed and processed into CRISPR RNA (crRNA). Functions as a ssRNA-specific endoribonuclease. Involved in the integration of spacer DNA into the CRISPR cassette.</text>
</comment>
<comment type="cofactor">
    <cofactor evidence="1 9">
        <name>Mg(2+)</name>
        <dbReference type="ChEBI" id="CHEBI:18420"/>
    </cofactor>
</comment>
<name>A0A953IDB1_SYMTR</name>
<comment type="caution">
    <text evidence="10">The sequence shown here is derived from an EMBL/GenBank/DDBJ whole genome shotgun (WGS) entry which is preliminary data.</text>
</comment>
<evidence type="ECO:0000256" key="3">
    <source>
        <dbReference type="ARBA" id="ARBA00022722"/>
    </source>
</evidence>
<evidence type="ECO:0000313" key="11">
    <source>
        <dbReference type="Proteomes" id="UP000732377"/>
    </source>
</evidence>
<keyword evidence="4 9" id="KW-0479">Metal-binding</keyword>
<keyword evidence="3 9" id="KW-0540">Nuclease</keyword>
<dbReference type="Gene3D" id="3.30.70.240">
    <property type="match status" value="1"/>
</dbReference>
<feature type="binding site" evidence="9">
    <location>
        <position position="10"/>
    </location>
    <ligand>
        <name>Mg(2+)</name>
        <dbReference type="ChEBI" id="CHEBI:18420"/>
        <note>catalytic</note>
    </ligand>
</feature>
<sequence>MRNRYLVAYDISDDKRWRKVYRCMNGYGDPVQYSVFLCDLSERERVLMVGSLLSLINQREDRVMIVNLGPASGRGEKAIEFLGRSWPMPDRGPVVV</sequence>
<dbReference type="GO" id="GO:0043571">
    <property type="term" value="P:maintenance of CRISPR repeat elements"/>
    <property type="evidence" value="ECO:0007669"/>
    <property type="project" value="UniProtKB-UniRule"/>
</dbReference>
<keyword evidence="5 9" id="KW-0255">Endonuclease</keyword>
<dbReference type="SUPFAM" id="SSF143430">
    <property type="entry name" value="TTP0101/SSO1404-like"/>
    <property type="match status" value="1"/>
</dbReference>
<evidence type="ECO:0000256" key="5">
    <source>
        <dbReference type="ARBA" id="ARBA00022759"/>
    </source>
</evidence>
<dbReference type="CDD" id="cd09725">
    <property type="entry name" value="Cas2_I_II_III"/>
    <property type="match status" value="1"/>
</dbReference>
<dbReference type="GO" id="GO:0016787">
    <property type="term" value="F:hydrolase activity"/>
    <property type="evidence" value="ECO:0007669"/>
    <property type="project" value="UniProtKB-KW"/>
</dbReference>
<dbReference type="Proteomes" id="UP000732377">
    <property type="component" value="Unassembled WGS sequence"/>
</dbReference>
<keyword evidence="8 9" id="KW-0051">Antiviral defense</keyword>
<dbReference type="InterPro" id="IPR021127">
    <property type="entry name" value="CRISPR_associated_Cas2"/>
</dbReference>
<comment type="subunit">
    <text evidence="9">Homodimer, forms a heterotetramer with a Cas1 homodimer.</text>
</comment>
<evidence type="ECO:0000256" key="8">
    <source>
        <dbReference type="ARBA" id="ARBA00023118"/>
    </source>
</evidence>
<evidence type="ECO:0000256" key="9">
    <source>
        <dbReference type="HAMAP-Rule" id="MF_01471"/>
    </source>
</evidence>
<dbReference type="PANTHER" id="PTHR34405">
    <property type="entry name" value="CRISPR-ASSOCIATED ENDORIBONUCLEASE CAS2"/>
    <property type="match status" value="1"/>
</dbReference>
<evidence type="ECO:0000256" key="6">
    <source>
        <dbReference type="ARBA" id="ARBA00022801"/>
    </source>
</evidence>
<dbReference type="HAMAP" id="MF_01471">
    <property type="entry name" value="Cas2"/>
    <property type="match status" value="1"/>
</dbReference>
<evidence type="ECO:0000256" key="4">
    <source>
        <dbReference type="ARBA" id="ARBA00022723"/>
    </source>
</evidence>
<keyword evidence="6 9" id="KW-0378">Hydrolase</keyword>
<dbReference type="InterPro" id="IPR019199">
    <property type="entry name" value="Virulence_VapD/CRISPR_Cas2"/>
</dbReference>
<dbReference type="AlphaFoldDB" id="A0A953IDB1"/>
<evidence type="ECO:0000313" key="10">
    <source>
        <dbReference type="EMBL" id="MBY6277254.1"/>
    </source>
</evidence>
<organism evidence="10 11">
    <name type="scientific">Symbiobacterium thermophilum</name>
    <dbReference type="NCBI Taxonomy" id="2734"/>
    <lineage>
        <taxon>Bacteria</taxon>
        <taxon>Bacillati</taxon>
        <taxon>Bacillota</taxon>
        <taxon>Clostridia</taxon>
        <taxon>Eubacteriales</taxon>
        <taxon>Symbiobacteriaceae</taxon>
        <taxon>Symbiobacterium</taxon>
    </lineage>
</organism>
<reference evidence="10" key="1">
    <citation type="submission" date="2017-11" db="EMBL/GenBank/DDBJ databases">
        <title>Three new genomes from thermophilic consortium.</title>
        <authorList>
            <person name="Quaggio R."/>
            <person name="Amgarten D."/>
            <person name="Setubal J.C."/>
        </authorList>
    </citation>
    <scope>NUCLEOTIDE SEQUENCE</scope>
    <source>
        <strain evidence="10">ZCTH01-B2</strain>
    </source>
</reference>
<evidence type="ECO:0000256" key="2">
    <source>
        <dbReference type="ARBA" id="ARBA00009959"/>
    </source>
</evidence>
<evidence type="ECO:0000256" key="7">
    <source>
        <dbReference type="ARBA" id="ARBA00022842"/>
    </source>
</evidence>
<protein>
    <recommendedName>
        <fullName evidence="9">CRISPR-associated endoribonuclease Cas2</fullName>
        <ecNumber evidence="9">3.1.-.-</ecNumber>
    </recommendedName>
</protein>
<dbReference type="PANTHER" id="PTHR34405:SF3">
    <property type="entry name" value="CRISPR-ASSOCIATED ENDORIBONUCLEASE CAS2 3"/>
    <property type="match status" value="1"/>
</dbReference>
<dbReference type="GO" id="GO:0051607">
    <property type="term" value="P:defense response to virus"/>
    <property type="evidence" value="ECO:0007669"/>
    <property type="project" value="UniProtKB-UniRule"/>
</dbReference>
<proteinExistence type="inferred from homology"/>
<dbReference type="GO" id="GO:0046872">
    <property type="term" value="F:metal ion binding"/>
    <property type="evidence" value="ECO:0007669"/>
    <property type="project" value="UniProtKB-UniRule"/>
</dbReference>
<dbReference type="Pfam" id="PF09827">
    <property type="entry name" value="CRISPR_Cas2"/>
    <property type="match status" value="1"/>
</dbReference>
<comment type="similarity">
    <text evidence="2 9">Belongs to the CRISPR-associated endoribonuclease Cas2 protein family.</text>
</comment>